<dbReference type="RefSeq" id="WP_141375865.1">
    <property type="nucleotide sequence ID" value="NZ_BAPL01000005.1"/>
</dbReference>
<dbReference type="SUPFAM" id="SSF47616">
    <property type="entry name" value="GST C-terminal domain-like"/>
    <property type="match status" value="1"/>
</dbReference>
<dbReference type="InterPro" id="IPR036249">
    <property type="entry name" value="Thioredoxin-like_sf"/>
</dbReference>
<protein>
    <submittedName>
        <fullName evidence="2">Glutathione S-transferase</fullName>
    </submittedName>
</protein>
<dbReference type="AlphaFoldDB" id="A0A4Y3TUR1"/>
<dbReference type="Proteomes" id="UP000317730">
    <property type="component" value="Unassembled WGS sequence"/>
</dbReference>
<dbReference type="PANTHER" id="PTHR42673:SF4">
    <property type="entry name" value="MALEYLACETOACETATE ISOMERASE"/>
    <property type="match status" value="1"/>
</dbReference>
<dbReference type="InterPro" id="IPR004045">
    <property type="entry name" value="Glutathione_S-Trfase_N"/>
</dbReference>
<comment type="caution">
    <text evidence="2">The sequence shown here is derived from an EMBL/GenBank/DDBJ whole genome shotgun (WGS) entry which is preliminary data.</text>
</comment>
<dbReference type="GO" id="GO:0006749">
    <property type="term" value="P:glutathione metabolic process"/>
    <property type="evidence" value="ECO:0007669"/>
    <property type="project" value="TreeGrafter"/>
</dbReference>
<dbReference type="EMBL" id="BJMV01000006">
    <property type="protein sequence ID" value="GEB85523.1"/>
    <property type="molecule type" value="Genomic_DNA"/>
</dbReference>
<dbReference type="GO" id="GO:0006559">
    <property type="term" value="P:L-phenylalanine catabolic process"/>
    <property type="evidence" value="ECO:0007669"/>
    <property type="project" value="TreeGrafter"/>
</dbReference>
<evidence type="ECO:0000313" key="2">
    <source>
        <dbReference type="EMBL" id="GEB85523.1"/>
    </source>
</evidence>
<dbReference type="OrthoDB" id="9799538at2"/>
<gene>
    <name evidence="2" type="ORF">APE01nite_13200</name>
</gene>
<reference evidence="2 3" key="1">
    <citation type="submission" date="2019-06" db="EMBL/GenBank/DDBJ databases">
        <title>Whole genome shotgun sequence of Acetobacter peroxydans NBRC 13755.</title>
        <authorList>
            <person name="Hosoyama A."/>
            <person name="Uohara A."/>
            <person name="Ohji S."/>
            <person name="Ichikawa N."/>
        </authorList>
    </citation>
    <scope>NUCLEOTIDE SEQUENCE [LARGE SCALE GENOMIC DNA]</scope>
    <source>
        <strain evidence="2 3">NBRC 13755</strain>
    </source>
</reference>
<feature type="domain" description="GST N-terminal" evidence="1">
    <location>
        <begin position="13"/>
        <end position="78"/>
    </location>
</feature>
<accession>A0A4Y3TUR1</accession>
<evidence type="ECO:0000259" key="1">
    <source>
        <dbReference type="Pfam" id="PF13409"/>
    </source>
</evidence>
<dbReference type="Pfam" id="PF13409">
    <property type="entry name" value="GST_N_2"/>
    <property type="match status" value="1"/>
</dbReference>
<dbReference type="GO" id="GO:0004364">
    <property type="term" value="F:glutathione transferase activity"/>
    <property type="evidence" value="ECO:0007669"/>
    <property type="project" value="TreeGrafter"/>
</dbReference>
<organism evidence="2 3">
    <name type="scientific">Acetobacter peroxydans</name>
    <dbReference type="NCBI Taxonomy" id="104098"/>
    <lineage>
        <taxon>Bacteria</taxon>
        <taxon>Pseudomonadati</taxon>
        <taxon>Pseudomonadota</taxon>
        <taxon>Alphaproteobacteria</taxon>
        <taxon>Acetobacterales</taxon>
        <taxon>Acetobacteraceae</taxon>
        <taxon>Acetobacter</taxon>
    </lineage>
</organism>
<dbReference type="Gene3D" id="1.20.1050.10">
    <property type="match status" value="1"/>
</dbReference>
<keyword evidence="3" id="KW-1185">Reference proteome</keyword>
<dbReference type="PANTHER" id="PTHR42673">
    <property type="entry name" value="MALEYLACETOACETATE ISOMERASE"/>
    <property type="match status" value="1"/>
</dbReference>
<name>A0A4Y3TUR1_9PROT</name>
<dbReference type="Gene3D" id="3.40.30.10">
    <property type="entry name" value="Glutaredoxin"/>
    <property type="match status" value="1"/>
</dbReference>
<dbReference type="InterPro" id="IPR036282">
    <property type="entry name" value="Glutathione-S-Trfase_C_sf"/>
</dbReference>
<dbReference type="CDD" id="cd03194">
    <property type="entry name" value="GST_C_3"/>
    <property type="match status" value="1"/>
</dbReference>
<proteinExistence type="predicted"/>
<dbReference type="GO" id="GO:0016034">
    <property type="term" value="F:maleylacetoacetate isomerase activity"/>
    <property type="evidence" value="ECO:0007669"/>
    <property type="project" value="TreeGrafter"/>
</dbReference>
<evidence type="ECO:0000313" key="3">
    <source>
        <dbReference type="Proteomes" id="UP000317730"/>
    </source>
</evidence>
<dbReference type="SUPFAM" id="SSF52833">
    <property type="entry name" value="Thioredoxin-like"/>
    <property type="match status" value="1"/>
</dbReference>
<keyword evidence="2" id="KW-0808">Transferase</keyword>
<sequence>MADGRLVIGTRRYSSWSLRGWLSVRLAGLDVEIQALRLAGGGKTVALKTLSPNGCAPYLEHQGIAVWDSLSIAEYCAELTPALWPHDRAARAHARSISAEMHAGFRAVRSALPMNLGRVNRPLAAGLDEDTLRDIARIDAIWTETRDRYGAEGPYLFGATFCNADAAFAPVVSRFASYAVPGLSDVSRAYMRAVQAHPLMRQWADDAAQESQDWQLEMYESLA</sequence>